<evidence type="ECO:0000313" key="1">
    <source>
        <dbReference type="EMBL" id="MFD1219137.1"/>
    </source>
</evidence>
<dbReference type="Proteomes" id="UP001597180">
    <property type="component" value="Unassembled WGS sequence"/>
</dbReference>
<dbReference type="RefSeq" id="WP_345591552.1">
    <property type="nucleotide sequence ID" value="NZ_BAABJG010000027.1"/>
</dbReference>
<dbReference type="EMBL" id="JBHTLU010000007">
    <property type="protein sequence ID" value="MFD1219137.1"/>
    <property type="molecule type" value="Genomic_DNA"/>
</dbReference>
<accession>A0ABW3UFY0</accession>
<keyword evidence="2" id="KW-1185">Reference proteome</keyword>
<name>A0ABW3UFY0_9BACL</name>
<protein>
    <submittedName>
        <fullName evidence="1">Uncharacterized protein</fullName>
    </submittedName>
</protein>
<reference evidence="2" key="1">
    <citation type="journal article" date="2019" name="Int. J. Syst. Evol. Microbiol.">
        <title>The Global Catalogue of Microorganisms (GCM) 10K type strain sequencing project: providing services to taxonomists for standard genome sequencing and annotation.</title>
        <authorList>
            <consortium name="The Broad Institute Genomics Platform"/>
            <consortium name="The Broad Institute Genome Sequencing Center for Infectious Disease"/>
            <person name="Wu L."/>
            <person name="Ma J."/>
        </authorList>
    </citation>
    <scope>NUCLEOTIDE SEQUENCE [LARGE SCALE GENOMIC DNA]</scope>
    <source>
        <strain evidence="2">CCUG 53270</strain>
    </source>
</reference>
<comment type="caution">
    <text evidence="1">The sequence shown here is derived from an EMBL/GenBank/DDBJ whole genome shotgun (WGS) entry which is preliminary data.</text>
</comment>
<evidence type="ECO:0000313" key="2">
    <source>
        <dbReference type="Proteomes" id="UP001597180"/>
    </source>
</evidence>
<gene>
    <name evidence="1" type="ORF">ACFQ4B_03305</name>
</gene>
<sequence length="352" mass="39927">MNQDLQALLQEAGSLPDGAAKLEVLEAAVRIADAEGLLELAYDIRSDIVRTSIFNGFPLKAVVAFSWQLGQYDRHPELFDSYDLLWSYKWILGEISHFPDIPLQQIEALAEDLGKRYQEHGYGPRTYWYYRFRLAMDLGRLQEAGTFMERFQTLRRDDMSDCIACEQNQIVQYYAEAGDDEKALEAAKPILSGSMRCAEVPHITISHLLLPLYRARSAEEAAKAHTRGYRLVKGKRDFVGALARHIEYLAVANPKKGIELFEQHIALTLQHEDPYQTMLFHLYSSKLLRRIAAEDPVYRPRLPASFVSANGDMSLEELARHLGGLAISAAQKYDQRNGNTVYSELASVALRD</sequence>
<proteinExistence type="predicted"/>
<organism evidence="1 2">
    <name type="scientific">Paenibacillus vulneris</name>
    <dbReference type="NCBI Taxonomy" id="1133364"/>
    <lineage>
        <taxon>Bacteria</taxon>
        <taxon>Bacillati</taxon>
        <taxon>Bacillota</taxon>
        <taxon>Bacilli</taxon>
        <taxon>Bacillales</taxon>
        <taxon>Paenibacillaceae</taxon>
        <taxon>Paenibacillus</taxon>
    </lineage>
</organism>